<name>A0A556U3K3_BAGYA</name>
<feature type="region of interest" description="Disordered" evidence="1">
    <location>
        <begin position="16"/>
        <end position="38"/>
    </location>
</feature>
<comment type="caution">
    <text evidence="2">The sequence shown here is derived from an EMBL/GenBank/DDBJ whole genome shotgun (WGS) entry which is preliminary data.</text>
</comment>
<feature type="compositionally biased region" description="Polar residues" evidence="1">
    <location>
        <begin position="16"/>
        <end position="28"/>
    </location>
</feature>
<gene>
    <name evidence="2" type="ORF">Baya_8229</name>
</gene>
<dbReference type="AlphaFoldDB" id="A0A556U3K3"/>
<proteinExistence type="predicted"/>
<evidence type="ECO:0000313" key="2">
    <source>
        <dbReference type="EMBL" id="TSM36096.1"/>
    </source>
</evidence>
<protein>
    <submittedName>
        <fullName evidence="2">Uncharacterized protein</fullName>
    </submittedName>
</protein>
<accession>A0A556U3K3</accession>
<keyword evidence="3" id="KW-1185">Reference proteome</keyword>
<reference evidence="2 3" key="1">
    <citation type="journal article" date="2019" name="Genome Biol. Evol.">
        <title>Whole-Genome Sequencing of the Giant Devil Catfish, Bagarius yarrelli.</title>
        <authorList>
            <person name="Jiang W."/>
            <person name="Lv Y."/>
            <person name="Cheng L."/>
            <person name="Yang K."/>
            <person name="Chao B."/>
            <person name="Wang X."/>
            <person name="Li Y."/>
            <person name="Pan X."/>
            <person name="You X."/>
            <person name="Zhang Y."/>
            <person name="Yang J."/>
            <person name="Li J."/>
            <person name="Zhang X."/>
            <person name="Liu S."/>
            <person name="Sun C."/>
            <person name="Yang J."/>
            <person name="Shi Q."/>
        </authorList>
    </citation>
    <scope>NUCLEOTIDE SEQUENCE [LARGE SCALE GENOMIC DNA]</scope>
    <source>
        <strain evidence="2">JWS20170419001</strain>
        <tissue evidence="2">Muscle</tissue>
    </source>
</reference>
<sequence length="72" mass="7871">MYVHFSPVVNVSSPVKQDELSANSTQHLDPTAGHVKPGTLDDMVSKAGWHTRRAIGIKEQSSWRPQQSADGT</sequence>
<dbReference type="Proteomes" id="UP000319801">
    <property type="component" value="Unassembled WGS sequence"/>
</dbReference>
<organism evidence="2 3">
    <name type="scientific">Bagarius yarrelli</name>
    <name type="common">Goonch</name>
    <name type="synonym">Bagrus yarrelli</name>
    <dbReference type="NCBI Taxonomy" id="175774"/>
    <lineage>
        <taxon>Eukaryota</taxon>
        <taxon>Metazoa</taxon>
        <taxon>Chordata</taxon>
        <taxon>Craniata</taxon>
        <taxon>Vertebrata</taxon>
        <taxon>Euteleostomi</taxon>
        <taxon>Actinopterygii</taxon>
        <taxon>Neopterygii</taxon>
        <taxon>Teleostei</taxon>
        <taxon>Ostariophysi</taxon>
        <taxon>Siluriformes</taxon>
        <taxon>Sisoridae</taxon>
        <taxon>Sisorinae</taxon>
        <taxon>Bagarius</taxon>
    </lineage>
</organism>
<evidence type="ECO:0000256" key="1">
    <source>
        <dbReference type="SAM" id="MobiDB-lite"/>
    </source>
</evidence>
<evidence type="ECO:0000313" key="3">
    <source>
        <dbReference type="Proteomes" id="UP000319801"/>
    </source>
</evidence>
<dbReference type="EMBL" id="VCAZ01000044">
    <property type="protein sequence ID" value="TSM36096.1"/>
    <property type="molecule type" value="Genomic_DNA"/>
</dbReference>